<keyword evidence="2" id="KW-0472">Membrane</keyword>
<feature type="transmembrane region" description="Helical" evidence="2">
    <location>
        <begin position="117"/>
        <end position="136"/>
    </location>
</feature>
<keyword evidence="2" id="KW-1133">Transmembrane helix</keyword>
<proteinExistence type="predicted"/>
<dbReference type="InterPro" id="IPR041105">
    <property type="entry name" value="TDP-43_N"/>
</dbReference>
<dbReference type="Pfam" id="PF18694">
    <property type="entry name" value="TDP-43_N"/>
    <property type="match status" value="1"/>
</dbReference>
<protein>
    <submittedName>
        <fullName evidence="5">TDP43_N domain-containing protein</fullName>
    </submittedName>
</protein>
<evidence type="ECO:0000259" key="3">
    <source>
        <dbReference type="Pfam" id="PF18694"/>
    </source>
</evidence>
<feature type="region of interest" description="Disordered" evidence="1">
    <location>
        <begin position="149"/>
        <end position="179"/>
    </location>
</feature>
<keyword evidence="2" id="KW-0812">Transmembrane</keyword>
<feature type="compositionally biased region" description="Basic and acidic residues" evidence="1">
    <location>
        <begin position="19"/>
        <end position="32"/>
    </location>
</feature>
<keyword evidence="4" id="KW-1185">Reference proteome</keyword>
<sequence length="289" mass="32781">MKEEEKLWSEERLKELQEVTQSEEKVSREKPSGLKPPELTRTPSPWRTQRRAVAIVRPQPVVVMRKSKKSHYHRIIWSTATLLPFLIAFFSWIDEYVHVLYREFKCSSRHVFKYSKIFTFVCYVMSILFLIAHDVFQWNISATQFSMSEEVKNGGSPPAGGADEQETTHSSIGPTKEDADAANHAYGRSEYVVVADNLGEAMELPTSPDNSLFMTTLQSTFPGATGLKYKNPKTGASRAVAVDTTGTKLLPPIDGWDDKIFNLIMASSRGIHYITSNIWNAFHFVDKQL</sequence>
<evidence type="ECO:0000256" key="1">
    <source>
        <dbReference type="SAM" id="MobiDB-lite"/>
    </source>
</evidence>
<dbReference type="WBParaSite" id="Hba_10709">
    <property type="protein sequence ID" value="Hba_10709"/>
    <property type="gene ID" value="Hba_10709"/>
</dbReference>
<accession>A0A1I7WZZ1</accession>
<evidence type="ECO:0000256" key="2">
    <source>
        <dbReference type="SAM" id="Phobius"/>
    </source>
</evidence>
<evidence type="ECO:0000313" key="4">
    <source>
        <dbReference type="Proteomes" id="UP000095283"/>
    </source>
</evidence>
<evidence type="ECO:0000313" key="5">
    <source>
        <dbReference type="WBParaSite" id="Hba_10709"/>
    </source>
</evidence>
<dbReference type="AlphaFoldDB" id="A0A1I7WZZ1"/>
<name>A0A1I7WZZ1_HETBA</name>
<organism evidence="4 5">
    <name type="scientific">Heterorhabditis bacteriophora</name>
    <name type="common">Entomopathogenic nematode worm</name>
    <dbReference type="NCBI Taxonomy" id="37862"/>
    <lineage>
        <taxon>Eukaryota</taxon>
        <taxon>Metazoa</taxon>
        <taxon>Ecdysozoa</taxon>
        <taxon>Nematoda</taxon>
        <taxon>Chromadorea</taxon>
        <taxon>Rhabditida</taxon>
        <taxon>Rhabditina</taxon>
        <taxon>Rhabditomorpha</taxon>
        <taxon>Strongyloidea</taxon>
        <taxon>Heterorhabditidae</taxon>
        <taxon>Heterorhabditis</taxon>
    </lineage>
</organism>
<feature type="transmembrane region" description="Helical" evidence="2">
    <location>
        <begin position="75"/>
        <end position="93"/>
    </location>
</feature>
<feature type="region of interest" description="Disordered" evidence="1">
    <location>
        <begin position="19"/>
        <end position="43"/>
    </location>
</feature>
<dbReference type="Proteomes" id="UP000095283">
    <property type="component" value="Unplaced"/>
</dbReference>
<feature type="domain" description="TAR DNA-binding protein 43 N-terminal" evidence="3">
    <location>
        <begin position="191"/>
        <end position="262"/>
    </location>
</feature>
<dbReference type="CDD" id="cd19609">
    <property type="entry name" value="NTD_TDP-43"/>
    <property type="match status" value="1"/>
</dbReference>
<reference evidence="5" key="1">
    <citation type="submission" date="2016-11" db="UniProtKB">
        <authorList>
            <consortium name="WormBaseParasite"/>
        </authorList>
    </citation>
    <scope>IDENTIFICATION</scope>
</reference>